<comment type="caution">
    <text evidence="1">The sequence shown here is derived from an EMBL/GenBank/DDBJ whole genome shotgun (WGS) entry which is preliminary data.</text>
</comment>
<dbReference type="AlphaFoldDB" id="A0A947D8R9"/>
<protein>
    <submittedName>
        <fullName evidence="1">Uncharacterized protein</fullName>
    </submittedName>
</protein>
<organism evidence="1 2">
    <name type="scientific">Prosthecodimorpha staleyi</name>
    <dbReference type="NCBI Taxonomy" id="2840188"/>
    <lineage>
        <taxon>Bacteria</taxon>
        <taxon>Pseudomonadati</taxon>
        <taxon>Pseudomonadota</taxon>
        <taxon>Alphaproteobacteria</taxon>
        <taxon>Hyphomicrobiales</taxon>
        <taxon>Ancalomicrobiaceae</taxon>
        <taxon>Prosthecodimorpha</taxon>
    </lineage>
</organism>
<evidence type="ECO:0000313" key="2">
    <source>
        <dbReference type="Proteomes" id="UP000766595"/>
    </source>
</evidence>
<evidence type="ECO:0000313" key="1">
    <source>
        <dbReference type="EMBL" id="MBT9291596.1"/>
    </source>
</evidence>
<dbReference type="EMBL" id="JAHHZF010000009">
    <property type="protein sequence ID" value="MBT9291596.1"/>
    <property type="molecule type" value="Genomic_DNA"/>
</dbReference>
<name>A0A947D8R9_9HYPH</name>
<dbReference type="RefSeq" id="WP_261970132.1">
    <property type="nucleotide sequence ID" value="NZ_JAHHZF010000009.1"/>
</dbReference>
<keyword evidence="2" id="KW-1185">Reference proteome</keyword>
<dbReference type="Proteomes" id="UP000766595">
    <property type="component" value="Unassembled WGS sequence"/>
</dbReference>
<accession>A0A947D8R9</accession>
<proteinExistence type="predicted"/>
<gene>
    <name evidence="1" type="ORF">KL771_19170</name>
</gene>
<sequence length="208" mass="22923">MHLTGTSLRSSRLKALEPIVQTWADCVVAYSTFHNGDDAAYYYGERPNVSVLCSAAWVAGAVGIEEYAAEKGFGPKARPGRADLYIKGRDFYFAIEAKHRWDDIFSEGSNTTIQDAIVSAKEDARDVHDGTRVAVVFLAPSCKSDSLFEFKKNPKIIIDRYVESIQSTYGDAGLIGWSFPQSTRFIEGSDGNFWPGVAVLAYAVNRDS</sequence>
<reference evidence="1 2" key="1">
    <citation type="submission" date="2021-06" db="EMBL/GenBank/DDBJ databases">
        <authorList>
            <person name="Grouzdev D.S."/>
            <person name="Koziaeva V."/>
        </authorList>
    </citation>
    <scope>NUCLEOTIDE SEQUENCE [LARGE SCALE GENOMIC DNA]</scope>
    <source>
        <strain evidence="1 2">22</strain>
    </source>
</reference>